<dbReference type="Pfam" id="PF13485">
    <property type="entry name" value="Peptidase_MA_2"/>
    <property type="match status" value="1"/>
</dbReference>
<evidence type="ECO:0000313" key="3">
    <source>
        <dbReference type="EMBL" id="PIQ86297.1"/>
    </source>
</evidence>
<dbReference type="AlphaFoldDB" id="A0A2H0LPJ2"/>
<gene>
    <name evidence="3" type="ORF">COV74_05380</name>
</gene>
<sequence length="465" mass="53387">MGRAVAIRKIIPLICFLLLLGGARQLDAGADEAESNQLYLNLKNQATTLMNDKAYLQAIPVLEKLYEMKPDDGMVSMFLIDAYENQASLISQKGLTNEALSYLEKAKKISEAIQPETIQEIPPLDAKWLDPELIHLQKYVVSKDGNNADEVLAETRARILFSQALDYFVLKQYGLARALLLEGLKYNQQNSLAYELLGDIEYYSQNLDKAKEAYKKSYLVEARERVHQKLDKLSKEEAMEKHLAEYMDEHFIIRYSREEELGGADIREMLRKSYRLISKDFGHYLSYKTVVILYNDADYRQISDIPHWSGALFDGKVRLPVYASGTDTLKIQKLIQHEVTHVFVNDLSQNLCPVWLHEGLAQYEENKIIPVNTSLIPLAAKTNSLLSADQLARGVIEVKSSVEALLFYAESYLLTKKLIETYRFYKVRELLQAIGTKKPFNEAFEEVFHISFEEFVDEWLQSVKK</sequence>
<dbReference type="InterPro" id="IPR019734">
    <property type="entry name" value="TPR_rpt"/>
</dbReference>
<name>A0A2H0LPJ2_9BACT</name>
<dbReference type="SMART" id="SM00028">
    <property type="entry name" value="TPR"/>
    <property type="match status" value="4"/>
</dbReference>
<proteinExistence type="predicted"/>
<dbReference type="Gene3D" id="1.25.40.10">
    <property type="entry name" value="Tetratricopeptide repeat domain"/>
    <property type="match status" value="2"/>
</dbReference>
<dbReference type="InterPro" id="IPR011990">
    <property type="entry name" value="TPR-like_helical_dom_sf"/>
</dbReference>
<dbReference type="EMBL" id="PCVY01000047">
    <property type="protein sequence ID" value="PIQ86297.1"/>
    <property type="molecule type" value="Genomic_DNA"/>
</dbReference>
<dbReference type="SUPFAM" id="SSF48452">
    <property type="entry name" value="TPR-like"/>
    <property type="match status" value="1"/>
</dbReference>
<comment type="caution">
    <text evidence="3">The sequence shown here is derived from an EMBL/GenBank/DDBJ whole genome shotgun (WGS) entry which is preliminary data.</text>
</comment>
<protein>
    <recommendedName>
        <fullName evidence="2">Peptidase MA-like domain-containing protein</fullName>
    </recommendedName>
</protein>
<evidence type="ECO:0000313" key="4">
    <source>
        <dbReference type="Proteomes" id="UP000230859"/>
    </source>
</evidence>
<accession>A0A2H0LPJ2</accession>
<dbReference type="InterPro" id="IPR039568">
    <property type="entry name" value="Peptidase_MA-like_dom"/>
</dbReference>
<dbReference type="Proteomes" id="UP000230859">
    <property type="component" value="Unassembled WGS sequence"/>
</dbReference>
<feature type="chain" id="PRO_5013701851" description="Peptidase MA-like domain-containing protein" evidence="1">
    <location>
        <begin position="29"/>
        <end position="465"/>
    </location>
</feature>
<evidence type="ECO:0000256" key="1">
    <source>
        <dbReference type="SAM" id="SignalP"/>
    </source>
</evidence>
<reference evidence="3 4" key="1">
    <citation type="submission" date="2017-09" db="EMBL/GenBank/DDBJ databases">
        <title>Depth-based differentiation of microbial function through sediment-hosted aquifers and enrichment of novel symbionts in the deep terrestrial subsurface.</title>
        <authorList>
            <person name="Probst A.J."/>
            <person name="Ladd B."/>
            <person name="Jarett J.K."/>
            <person name="Geller-Mcgrath D.E."/>
            <person name="Sieber C.M."/>
            <person name="Emerson J.B."/>
            <person name="Anantharaman K."/>
            <person name="Thomas B.C."/>
            <person name="Malmstrom R."/>
            <person name="Stieglmeier M."/>
            <person name="Klingl A."/>
            <person name="Woyke T."/>
            <person name="Ryan C.M."/>
            <person name="Banfield J.F."/>
        </authorList>
    </citation>
    <scope>NUCLEOTIDE SEQUENCE [LARGE SCALE GENOMIC DNA]</scope>
    <source>
        <strain evidence="3">CG11_big_fil_rev_8_21_14_0_20_45_26</strain>
    </source>
</reference>
<organism evidence="3 4">
    <name type="scientific">Candidatus Abzuiibacterium crystallinum</name>
    <dbReference type="NCBI Taxonomy" id="1974748"/>
    <lineage>
        <taxon>Bacteria</taxon>
        <taxon>Pseudomonadati</taxon>
        <taxon>Candidatus Omnitrophota</taxon>
        <taxon>Candidatus Abzuiibacterium</taxon>
    </lineage>
</organism>
<keyword evidence="1" id="KW-0732">Signal</keyword>
<evidence type="ECO:0000259" key="2">
    <source>
        <dbReference type="Pfam" id="PF13485"/>
    </source>
</evidence>
<feature type="signal peptide" evidence="1">
    <location>
        <begin position="1"/>
        <end position="28"/>
    </location>
</feature>
<feature type="domain" description="Peptidase MA-like" evidence="2">
    <location>
        <begin position="325"/>
        <end position="464"/>
    </location>
</feature>